<accession>A0A0W0YQU5</accession>
<comment type="caution">
    <text evidence="2">The sequence shown here is derived from an EMBL/GenBank/DDBJ whole genome shotgun (WGS) entry which is preliminary data.</text>
</comment>
<gene>
    <name evidence="2" type="ORF">Lsha_1968</name>
</gene>
<dbReference type="EMBL" id="LNYW01000049">
    <property type="protein sequence ID" value="KTD59272.1"/>
    <property type="molecule type" value="Genomic_DNA"/>
</dbReference>
<protein>
    <recommendedName>
        <fullName evidence="4">DNA methyltransferase</fullName>
    </recommendedName>
</protein>
<name>A0A0W0YQU5_9GAMM</name>
<keyword evidence="3" id="KW-1185">Reference proteome</keyword>
<evidence type="ECO:0000313" key="2">
    <source>
        <dbReference type="EMBL" id="KTD59272.1"/>
    </source>
</evidence>
<dbReference type="Proteomes" id="UP000054600">
    <property type="component" value="Unassembled WGS sequence"/>
</dbReference>
<feature type="transmembrane region" description="Helical" evidence="1">
    <location>
        <begin position="31"/>
        <end position="49"/>
    </location>
</feature>
<organism evidence="2 3">
    <name type="scientific">Legionella shakespearei DSM 23087</name>
    <dbReference type="NCBI Taxonomy" id="1122169"/>
    <lineage>
        <taxon>Bacteria</taxon>
        <taxon>Pseudomonadati</taxon>
        <taxon>Pseudomonadota</taxon>
        <taxon>Gammaproteobacteria</taxon>
        <taxon>Legionellales</taxon>
        <taxon>Legionellaceae</taxon>
        <taxon>Legionella</taxon>
    </lineage>
</organism>
<dbReference type="eggNOG" id="ENOG50314C6">
    <property type="taxonomic scope" value="Bacteria"/>
</dbReference>
<feature type="transmembrane region" description="Helical" evidence="1">
    <location>
        <begin position="6"/>
        <end position="24"/>
    </location>
</feature>
<reference evidence="2 3" key="1">
    <citation type="submission" date="2015-11" db="EMBL/GenBank/DDBJ databases">
        <title>Genomic analysis of 38 Legionella species identifies large and diverse effector repertoires.</title>
        <authorList>
            <person name="Burstein D."/>
            <person name="Amaro F."/>
            <person name="Zusman T."/>
            <person name="Lifshitz Z."/>
            <person name="Cohen O."/>
            <person name="Gilbert J.A."/>
            <person name="Pupko T."/>
            <person name="Shuman H.A."/>
            <person name="Segal G."/>
        </authorList>
    </citation>
    <scope>NUCLEOTIDE SEQUENCE [LARGE SCALE GENOMIC DNA]</scope>
    <source>
        <strain evidence="2 3">ATCC 49655</strain>
    </source>
</reference>
<dbReference type="STRING" id="1122169.Lsha_1968"/>
<dbReference type="AlphaFoldDB" id="A0A0W0YQU5"/>
<keyword evidence="1" id="KW-0472">Membrane</keyword>
<proteinExistence type="predicted"/>
<sequence>MEIINLIISLISGVAGGNVAGTLAKKESLGAIGNSLTGLIGGGLATYLAKAMDLLQQVQGSGVDVGALLGNVGTGGVGGAVLMLIVGYIKKAMAK</sequence>
<evidence type="ECO:0008006" key="4">
    <source>
        <dbReference type="Google" id="ProtNLM"/>
    </source>
</evidence>
<keyword evidence="1" id="KW-1133">Transmembrane helix</keyword>
<feature type="transmembrane region" description="Helical" evidence="1">
    <location>
        <begin position="69"/>
        <end position="89"/>
    </location>
</feature>
<evidence type="ECO:0000313" key="3">
    <source>
        <dbReference type="Proteomes" id="UP000054600"/>
    </source>
</evidence>
<evidence type="ECO:0000256" key="1">
    <source>
        <dbReference type="SAM" id="Phobius"/>
    </source>
</evidence>
<dbReference type="PATRIC" id="fig|1122169.6.peg.2249"/>
<keyword evidence="1" id="KW-0812">Transmembrane</keyword>